<protein>
    <recommendedName>
        <fullName evidence="3">Dockerin domain-containing protein</fullName>
    </recommendedName>
</protein>
<organism evidence="1 2">
    <name type="scientific">Candidatus Roizmanbacteria bacterium CG_4_10_14_0_8_um_filter_33_9</name>
    <dbReference type="NCBI Taxonomy" id="1974826"/>
    <lineage>
        <taxon>Bacteria</taxon>
        <taxon>Candidatus Roizmaniibacteriota</taxon>
    </lineage>
</organism>
<dbReference type="EMBL" id="PFLI01000025">
    <property type="protein sequence ID" value="PIY72474.1"/>
    <property type="molecule type" value="Genomic_DNA"/>
</dbReference>
<evidence type="ECO:0000313" key="2">
    <source>
        <dbReference type="Proteomes" id="UP000229401"/>
    </source>
</evidence>
<evidence type="ECO:0000313" key="1">
    <source>
        <dbReference type="EMBL" id="PIY72474.1"/>
    </source>
</evidence>
<proteinExistence type="predicted"/>
<dbReference type="AlphaFoldDB" id="A0A2M7QJF3"/>
<name>A0A2M7QJF3_9BACT</name>
<reference evidence="2" key="1">
    <citation type="submission" date="2017-09" db="EMBL/GenBank/DDBJ databases">
        <title>Depth-based differentiation of microbial function through sediment-hosted aquifers and enrichment of novel symbionts in the deep terrestrial subsurface.</title>
        <authorList>
            <person name="Probst A.J."/>
            <person name="Ladd B."/>
            <person name="Jarett J.K."/>
            <person name="Geller-Mcgrath D.E."/>
            <person name="Sieber C.M.K."/>
            <person name="Emerson J.B."/>
            <person name="Anantharaman K."/>
            <person name="Thomas B.C."/>
            <person name="Malmstrom R."/>
            <person name="Stieglmeier M."/>
            <person name="Klingl A."/>
            <person name="Woyke T."/>
            <person name="Ryan C.M."/>
            <person name="Banfield J.F."/>
        </authorList>
    </citation>
    <scope>NUCLEOTIDE SEQUENCE [LARGE SCALE GENOMIC DNA]</scope>
</reference>
<comment type="caution">
    <text evidence="1">The sequence shown here is derived from an EMBL/GenBank/DDBJ whole genome shotgun (WGS) entry which is preliminary data.</text>
</comment>
<evidence type="ECO:0008006" key="3">
    <source>
        <dbReference type="Google" id="ProtNLM"/>
    </source>
</evidence>
<sequence length="153" mass="16187">GRALSAPTAYQTGTFTPQDNGIWTGTVDFNVPVGGGYTILVKGPKHLQKKVCTNKPTENPAGFYHCSEGNVQLVAGNNDIDLSGVILLAGDLPAADGSQSGLIDTYDVSTIRQNFQTTDQAKIALGDLDLDGGITTLDWSLLVQSLGIKYDEE</sequence>
<gene>
    <name evidence="1" type="ORF">COY87_00815</name>
</gene>
<accession>A0A2M7QJF3</accession>
<feature type="non-terminal residue" evidence="1">
    <location>
        <position position="1"/>
    </location>
</feature>
<dbReference type="Proteomes" id="UP000229401">
    <property type="component" value="Unassembled WGS sequence"/>
</dbReference>